<feature type="transmembrane region" description="Helical" evidence="1">
    <location>
        <begin position="80"/>
        <end position="97"/>
    </location>
</feature>
<feature type="transmembrane region" description="Helical" evidence="1">
    <location>
        <begin position="48"/>
        <end position="68"/>
    </location>
</feature>
<evidence type="ECO:0000256" key="1">
    <source>
        <dbReference type="SAM" id="Phobius"/>
    </source>
</evidence>
<name>A0A645AR42_9ZZZZ</name>
<keyword evidence="1" id="KW-1133">Transmembrane helix</keyword>
<comment type="caution">
    <text evidence="2">The sequence shown here is derived from an EMBL/GenBank/DDBJ whole genome shotgun (WGS) entry which is preliminary data.</text>
</comment>
<keyword evidence="1" id="KW-0472">Membrane</keyword>
<sequence length="110" mass="12330">MAITIMIQMTVIGRIFKICLYGSMGSVPYATLMNKEISDIGKNYIKNLFALAFQGFFMFTIVVMYQALTRNITVASDPNEAVFTLLLYSVVFVYALFNTSALSKSIFNAH</sequence>
<dbReference type="AlphaFoldDB" id="A0A645AR42"/>
<protein>
    <submittedName>
        <fullName evidence="2">Uncharacterized protein</fullName>
    </submittedName>
</protein>
<evidence type="ECO:0000313" key="2">
    <source>
        <dbReference type="EMBL" id="MPM55549.1"/>
    </source>
</evidence>
<keyword evidence="1" id="KW-0812">Transmembrane</keyword>
<accession>A0A645AR42</accession>
<gene>
    <name evidence="2" type="ORF">SDC9_102346</name>
</gene>
<dbReference type="EMBL" id="VSSQ01015322">
    <property type="protein sequence ID" value="MPM55549.1"/>
    <property type="molecule type" value="Genomic_DNA"/>
</dbReference>
<organism evidence="2">
    <name type="scientific">bioreactor metagenome</name>
    <dbReference type="NCBI Taxonomy" id="1076179"/>
    <lineage>
        <taxon>unclassified sequences</taxon>
        <taxon>metagenomes</taxon>
        <taxon>ecological metagenomes</taxon>
    </lineage>
</organism>
<reference evidence="2" key="1">
    <citation type="submission" date="2019-08" db="EMBL/GenBank/DDBJ databases">
        <authorList>
            <person name="Kucharzyk K."/>
            <person name="Murdoch R.W."/>
            <person name="Higgins S."/>
            <person name="Loffler F."/>
        </authorList>
    </citation>
    <scope>NUCLEOTIDE SEQUENCE</scope>
</reference>
<proteinExistence type="predicted"/>